<evidence type="ECO:0000256" key="1">
    <source>
        <dbReference type="SAM" id="MobiDB-lite"/>
    </source>
</evidence>
<dbReference type="Gramene" id="TuG1812G0200005262.01.T01">
    <property type="protein sequence ID" value="TuG1812G0200005262.01.T01"/>
    <property type="gene ID" value="TuG1812G0200005262.01"/>
</dbReference>
<protein>
    <submittedName>
        <fullName evidence="2">Uncharacterized protein</fullName>
    </submittedName>
</protein>
<keyword evidence="3" id="KW-1185">Reference proteome</keyword>
<proteinExistence type="predicted"/>
<name>A0A8R7TND5_TRIUA</name>
<accession>A0A8R7TND5</accession>
<reference evidence="3" key="1">
    <citation type="journal article" date="2013" name="Nature">
        <title>Draft genome of the wheat A-genome progenitor Triticum urartu.</title>
        <authorList>
            <person name="Ling H.Q."/>
            <person name="Zhao S."/>
            <person name="Liu D."/>
            <person name="Wang J."/>
            <person name="Sun H."/>
            <person name="Zhang C."/>
            <person name="Fan H."/>
            <person name="Li D."/>
            <person name="Dong L."/>
            <person name="Tao Y."/>
            <person name="Gao C."/>
            <person name="Wu H."/>
            <person name="Li Y."/>
            <person name="Cui Y."/>
            <person name="Guo X."/>
            <person name="Zheng S."/>
            <person name="Wang B."/>
            <person name="Yu K."/>
            <person name="Liang Q."/>
            <person name="Yang W."/>
            <person name="Lou X."/>
            <person name="Chen J."/>
            <person name="Feng M."/>
            <person name="Jian J."/>
            <person name="Zhang X."/>
            <person name="Luo G."/>
            <person name="Jiang Y."/>
            <person name="Liu J."/>
            <person name="Wang Z."/>
            <person name="Sha Y."/>
            <person name="Zhang B."/>
            <person name="Wu H."/>
            <person name="Tang D."/>
            <person name="Shen Q."/>
            <person name="Xue P."/>
            <person name="Zou S."/>
            <person name="Wang X."/>
            <person name="Liu X."/>
            <person name="Wang F."/>
            <person name="Yang Y."/>
            <person name="An X."/>
            <person name="Dong Z."/>
            <person name="Zhang K."/>
            <person name="Zhang X."/>
            <person name="Luo M.C."/>
            <person name="Dvorak J."/>
            <person name="Tong Y."/>
            <person name="Wang J."/>
            <person name="Yang H."/>
            <person name="Li Z."/>
            <person name="Wang D."/>
            <person name="Zhang A."/>
            <person name="Wang J."/>
        </authorList>
    </citation>
    <scope>NUCLEOTIDE SEQUENCE</scope>
    <source>
        <strain evidence="3">cv. G1812</strain>
    </source>
</reference>
<feature type="region of interest" description="Disordered" evidence="1">
    <location>
        <begin position="1"/>
        <end position="23"/>
    </location>
</feature>
<sequence>LTPTAATTGDFASDRRPLSSPPLVADRATTAVWAGGTNALLSAEEPLPPGQPHPSVACSPPAASSPSTQTTEVGGGTRLCWRGRGSTRTCSTPPAPSPFRAHAGVPAYAYNGQDREANEVMPDDEHLLEDILLEDAPLRQHLQRVINSPHRPTSREEEAEAGNKERVWVLILAANHKCCEKLWAEFAAST</sequence>
<evidence type="ECO:0000313" key="2">
    <source>
        <dbReference type="EnsemblPlants" id="TuG1812G0200005262.01.T01"/>
    </source>
</evidence>
<reference evidence="2" key="3">
    <citation type="submission" date="2022-06" db="UniProtKB">
        <authorList>
            <consortium name="EnsemblPlants"/>
        </authorList>
    </citation>
    <scope>IDENTIFICATION</scope>
</reference>
<dbReference type="EnsemblPlants" id="TuG1812G0200005262.01.T01">
    <property type="protein sequence ID" value="TuG1812G0200005262.01.T01"/>
    <property type="gene ID" value="TuG1812G0200005262.01"/>
</dbReference>
<organism evidence="2 3">
    <name type="scientific">Triticum urartu</name>
    <name type="common">Red wild einkorn</name>
    <name type="synonym">Crithodium urartu</name>
    <dbReference type="NCBI Taxonomy" id="4572"/>
    <lineage>
        <taxon>Eukaryota</taxon>
        <taxon>Viridiplantae</taxon>
        <taxon>Streptophyta</taxon>
        <taxon>Embryophyta</taxon>
        <taxon>Tracheophyta</taxon>
        <taxon>Spermatophyta</taxon>
        <taxon>Magnoliopsida</taxon>
        <taxon>Liliopsida</taxon>
        <taxon>Poales</taxon>
        <taxon>Poaceae</taxon>
        <taxon>BOP clade</taxon>
        <taxon>Pooideae</taxon>
        <taxon>Triticodae</taxon>
        <taxon>Triticeae</taxon>
        <taxon>Triticinae</taxon>
        <taxon>Triticum</taxon>
    </lineage>
</organism>
<feature type="compositionally biased region" description="Low complexity" evidence="1">
    <location>
        <begin position="53"/>
        <end position="67"/>
    </location>
</feature>
<evidence type="ECO:0000313" key="3">
    <source>
        <dbReference type="Proteomes" id="UP000015106"/>
    </source>
</evidence>
<reference evidence="2" key="2">
    <citation type="submission" date="2018-03" db="EMBL/GenBank/DDBJ databases">
        <title>The Triticum urartu genome reveals the dynamic nature of wheat genome evolution.</title>
        <authorList>
            <person name="Ling H."/>
            <person name="Ma B."/>
            <person name="Shi X."/>
            <person name="Liu H."/>
            <person name="Dong L."/>
            <person name="Sun H."/>
            <person name="Cao Y."/>
            <person name="Gao Q."/>
            <person name="Zheng S."/>
            <person name="Li Y."/>
            <person name="Yu Y."/>
            <person name="Du H."/>
            <person name="Qi M."/>
            <person name="Li Y."/>
            <person name="Yu H."/>
            <person name="Cui Y."/>
            <person name="Wang N."/>
            <person name="Chen C."/>
            <person name="Wu H."/>
            <person name="Zhao Y."/>
            <person name="Zhang J."/>
            <person name="Li Y."/>
            <person name="Zhou W."/>
            <person name="Zhang B."/>
            <person name="Hu W."/>
            <person name="Eijk M."/>
            <person name="Tang J."/>
            <person name="Witsenboer H."/>
            <person name="Zhao S."/>
            <person name="Li Z."/>
            <person name="Zhang A."/>
            <person name="Wang D."/>
            <person name="Liang C."/>
        </authorList>
    </citation>
    <scope>NUCLEOTIDE SEQUENCE [LARGE SCALE GENOMIC DNA]</scope>
    <source>
        <strain evidence="2">cv. G1812</strain>
    </source>
</reference>
<dbReference type="AlphaFoldDB" id="A0A8R7TND5"/>
<feature type="region of interest" description="Disordered" evidence="1">
    <location>
        <begin position="41"/>
        <end position="78"/>
    </location>
</feature>
<dbReference type="Proteomes" id="UP000015106">
    <property type="component" value="Chromosome 2"/>
</dbReference>